<reference evidence="1 2" key="2">
    <citation type="journal article" date="2022" name="Mol. Ecol. Resour.">
        <title>The genomes of chicory, endive, great burdock and yacon provide insights into Asteraceae paleo-polyploidization history and plant inulin production.</title>
        <authorList>
            <person name="Fan W."/>
            <person name="Wang S."/>
            <person name="Wang H."/>
            <person name="Wang A."/>
            <person name="Jiang F."/>
            <person name="Liu H."/>
            <person name="Zhao H."/>
            <person name="Xu D."/>
            <person name="Zhang Y."/>
        </authorList>
    </citation>
    <scope>NUCLEOTIDE SEQUENCE [LARGE SCALE GENOMIC DNA]</scope>
    <source>
        <strain evidence="2">cv. Niubang</strain>
    </source>
</reference>
<proteinExistence type="predicted"/>
<reference evidence="2" key="1">
    <citation type="journal article" date="2022" name="Mol. Ecol. Resour.">
        <title>The genomes of chicory, endive, great burdock and yacon provide insights into Asteraceae palaeo-polyploidization history and plant inulin production.</title>
        <authorList>
            <person name="Fan W."/>
            <person name="Wang S."/>
            <person name="Wang H."/>
            <person name="Wang A."/>
            <person name="Jiang F."/>
            <person name="Liu H."/>
            <person name="Zhao H."/>
            <person name="Xu D."/>
            <person name="Zhang Y."/>
        </authorList>
    </citation>
    <scope>NUCLEOTIDE SEQUENCE [LARGE SCALE GENOMIC DNA]</scope>
    <source>
        <strain evidence="2">cv. Niubang</strain>
    </source>
</reference>
<protein>
    <submittedName>
        <fullName evidence="1">Uncharacterized protein</fullName>
    </submittedName>
</protein>
<sequence length="180" mass="19932">MEYRDLECNYGILQIVTLYPNWENRRPNPQEKKAVTASLTLYTPVAYGGRRAMILSSIAPQFHHNRQHDVRRQVVHRSATTITAVHCCNPNSAAALRQVNSGNNNNGNTPEDDVVMISSASAVAAAIRKASTSPVEFVQKIEQDGKNKGLVLPSSDFQTLCVEQLDLFRRTVDPDALLSV</sequence>
<dbReference type="Proteomes" id="UP001055879">
    <property type="component" value="Linkage Group LG06"/>
</dbReference>
<dbReference type="EMBL" id="CM042052">
    <property type="protein sequence ID" value="KAI3720356.1"/>
    <property type="molecule type" value="Genomic_DNA"/>
</dbReference>
<evidence type="ECO:0000313" key="1">
    <source>
        <dbReference type="EMBL" id="KAI3720356.1"/>
    </source>
</evidence>
<name>A0ACB9BEZ7_ARCLA</name>
<organism evidence="1 2">
    <name type="scientific">Arctium lappa</name>
    <name type="common">Greater burdock</name>
    <name type="synonym">Lappa major</name>
    <dbReference type="NCBI Taxonomy" id="4217"/>
    <lineage>
        <taxon>Eukaryota</taxon>
        <taxon>Viridiplantae</taxon>
        <taxon>Streptophyta</taxon>
        <taxon>Embryophyta</taxon>
        <taxon>Tracheophyta</taxon>
        <taxon>Spermatophyta</taxon>
        <taxon>Magnoliopsida</taxon>
        <taxon>eudicotyledons</taxon>
        <taxon>Gunneridae</taxon>
        <taxon>Pentapetalae</taxon>
        <taxon>asterids</taxon>
        <taxon>campanulids</taxon>
        <taxon>Asterales</taxon>
        <taxon>Asteraceae</taxon>
        <taxon>Carduoideae</taxon>
        <taxon>Cardueae</taxon>
        <taxon>Arctiinae</taxon>
        <taxon>Arctium</taxon>
    </lineage>
</organism>
<gene>
    <name evidence="1" type="ORF">L6452_21272</name>
</gene>
<evidence type="ECO:0000313" key="2">
    <source>
        <dbReference type="Proteomes" id="UP001055879"/>
    </source>
</evidence>
<accession>A0ACB9BEZ7</accession>
<keyword evidence="2" id="KW-1185">Reference proteome</keyword>
<comment type="caution">
    <text evidence="1">The sequence shown here is derived from an EMBL/GenBank/DDBJ whole genome shotgun (WGS) entry which is preliminary data.</text>
</comment>